<sequence>MVIPDLADYTVDFERLWSGQ</sequence>
<protein>
    <submittedName>
        <fullName evidence="1">Uncharacterized protein</fullName>
    </submittedName>
</protein>
<evidence type="ECO:0000313" key="1">
    <source>
        <dbReference type="EMBL" id="AEK58202.1"/>
    </source>
</evidence>
<keyword evidence="2" id="KW-1185">Reference proteome</keyword>
<dbReference type="Proteomes" id="UP000006135">
    <property type="component" value="Chromosome"/>
</dbReference>
<dbReference type="KEGG" id="acu:Atc_1554"/>
<name>F9ZNF9_ACICS</name>
<gene>
    <name evidence="1" type="ordered locus">Atc_1554</name>
</gene>
<dbReference type="HOGENOM" id="CLU_3428068_0_0_6"/>
<accession>F9ZNF9</accession>
<evidence type="ECO:0000313" key="2">
    <source>
        <dbReference type="Proteomes" id="UP000006135"/>
    </source>
</evidence>
<dbReference type="AlphaFoldDB" id="F9ZNF9"/>
<dbReference type="EMBL" id="CP002573">
    <property type="protein sequence ID" value="AEK58202.1"/>
    <property type="molecule type" value="Genomic_DNA"/>
</dbReference>
<proteinExistence type="predicted"/>
<reference evidence="1 2" key="1">
    <citation type="journal article" date="2011" name="J. Genet. Genomics">
        <title>Unraveling the Acidithiobacillus caldus complete genome and its central metabolisms for carbon assimilation.</title>
        <authorList>
            <person name="You X.Y."/>
            <person name="Guo X."/>
            <person name="Zheng H.J."/>
            <person name="Zhang M.J."/>
            <person name="Liu L.J."/>
            <person name="Zhu Y.Q."/>
            <person name="Zhu B."/>
            <person name="Wang S.Y."/>
            <person name="Zhao G.P."/>
            <person name="Poetsch A."/>
            <person name="Jiang C.Y."/>
            <person name="Liu S.J."/>
        </authorList>
    </citation>
    <scope>NUCLEOTIDE SEQUENCE [LARGE SCALE GENOMIC DNA]</scope>
    <source>
        <strain evidence="1 2">SM-1</strain>
    </source>
</reference>
<dbReference type="STRING" id="990288.Atc_1554"/>
<organism evidence="1 2">
    <name type="scientific">Acidithiobacillus caldus (strain SM-1)</name>
    <dbReference type="NCBI Taxonomy" id="990288"/>
    <lineage>
        <taxon>Bacteria</taxon>
        <taxon>Pseudomonadati</taxon>
        <taxon>Pseudomonadota</taxon>
        <taxon>Acidithiobacillia</taxon>
        <taxon>Acidithiobacillales</taxon>
        <taxon>Acidithiobacillaceae</taxon>
        <taxon>Acidithiobacillus</taxon>
    </lineage>
</organism>